<evidence type="ECO:0000256" key="2">
    <source>
        <dbReference type="ARBA" id="ARBA00007316"/>
    </source>
</evidence>
<dbReference type="NCBIfam" id="TIGR01005">
    <property type="entry name" value="eps_transp_fam"/>
    <property type="match status" value="1"/>
</dbReference>
<evidence type="ECO:0000259" key="19">
    <source>
        <dbReference type="Pfam" id="PF13614"/>
    </source>
</evidence>
<dbReference type="InterPro" id="IPR050445">
    <property type="entry name" value="Bact_polysacc_biosynth/exp"/>
</dbReference>
<feature type="domain" description="Polysaccharide chain length determinant N-terminal" evidence="18">
    <location>
        <begin position="13"/>
        <end position="104"/>
    </location>
</feature>
<evidence type="ECO:0000313" key="21">
    <source>
        <dbReference type="EMBL" id="GHB49702.1"/>
    </source>
</evidence>
<keyword evidence="14" id="KW-0829">Tyrosine-protein kinase</keyword>
<evidence type="ECO:0000256" key="7">
    <source>
        <dbReference type="ARBA" id="ARBA00022679"/>
    </source>
</evidence>
<dbReference type="InterPro" id="IPR032807">
    <property type="entry name" value="GNVR"/>
</dbReference>
<keyword evidence="16" id="KW-0175">Coiled coil</keyword>
<keyword evidence="7" id="KW-0808">Transferase</keyword>
<evidence type="ECO:0000256" key="14">
    <source>
        <dbReference type="ARBA" id="ARBA00023137"/>
    </source>
</evidence>
<dbReference type="Pfam" id="PF02706">
    <property type="entry name" value="Wzz"/>
    <property type="match status" value="1"/>
</dbReference>
<keyword evidence="5" id="KW-1003">Cell membrane</keyword>
<evidence type="ECO:0000256" key="10">
    <source>
        <dbReference type="ARBA" id="ARBA00022777"/>
    </source>
</evidence>
<dbReference type="PANTHER" id="PTHR32309">
    <property type="entry name" value="TYROSINE-PROTEIN KINASE"/>
    <property type="match status" value="1"/>
</dbReference>
<dbReference type="EC" id="2.7.10.2" evidence="4"/>
<feature type="domain" description="AAA" evidence="19">
    <location>
        <begin position="559"/>
        <end position="690"/>
    </location>
</feature>
<dbReference type="EMBL" id="BMXE01000012">
    <property type="protein sequence ID" value="GHB49702.1"/>
    <property type="molecule type" value="Genomic_DNA"/>
</dbReference>
<name>A0ABQ3EPF1_9HYPH</name>
<evidence type="ECO:0000256" key="9">
    <source>
        <dbReference type="ARBA" id="ARBA00022741"/>
    </source>
</evidence>
<dbReference type="RefSeq" id="WP_189438930.1">
    <property type="nucleotide sequence ID" value="NZ_BMXE01000012.1"/>
</dbReference>
<evidence type="ECO:0000259" key="18">
    <source>
        <dbReference type="Pfam" id="PF02706"/>
    </source>
</evidence>
<evidence type="ECO:0000256" key="1">
    <source>
        <dbReference type="ARBA" id="ARBA00004429"/>
    </source>
</evidence>
<comment type="similarity">
    <text evidence="3">Belongs to the etk/wzc family.</text>
</comment>
<evidence type="ECO:0000256" key="4">
    <source>
        <dbReference type="ARBA" id="ARBA00011903"/>
    </source>
</evidence>
<comment type="catalytic activity">
    <reaction evidence="15">
        <text>L-tyrosyl-[protein] + ATP = O-phospho-L-tyrosyl-[protein] + ADP + H(+)</text>
        <dbReference type="Rhea" id="RHEA:10596"/>
        <dbReference type="Rhea" id="RHEA-COMP:10136"/>
        <dbReference type="Rhea" id="RHEA-COMP:20101"/>
        <dbReference type="ChEBI" id="CHEBI:15378"/>
        <dbReference type="ChEBI" id="CHEBI:30616"/>
        <dbReference type="ChEBI" id="CHEBI:46858"/>
        <dbReference type="ChEBI" id="CHEBI:61978"/>
        <dbReference type="ChEBI" id="CHEBI:456216"/>
        <dbReference type="EC" id="2.7.10.2"/>
    </reaction>
</comment>
<evidence type="ECO:0000256" key="5">
    <source>
        <dbReference type="ARBA" id="ARBA00022475"/>
    </source>
</evidence>
<dbReference type="Gene3D" id="3.40.50.300">
    <property type="entry name" value="P-loop containing nucleotide triphosphate hydrolases"/>
    <property type="match status" value="1"/>
</dbReference>
<evidence type="ECO:0000256" key="6">
    <source>
        <dbReference type="ARBA" id="ARBA00022519"/>
    </source>
</evidence>
<protein>
    <recommendedName>
        <fullName evidence="4">non-specific protein-tyrosine kinase</fullName>
        <ecNumber evidence="4">2.7.10.2</ecNumber>
    </recommendedName>
</protein>
<gene>
    <name evidence="21" type="ORF">GCM10007094_43740</name>
</gene>
<dbReference type="SUPFAM" id="SSF52540">
    <property type="entry name" value="P-loop containing nucleoside triphosphate hydrolases"/>
    <property type="match status" value="1"/>
</dbReference>
<keyword evidence="11" id="KW-0067">ATP-binding</keyword>
<keyword evidence="9" id="KW-0547">Nucleotide-binding</keyword>
<proteinExistence type="inferred from homology"/>
<evidence type="ECO:0000256" key="15">
    <source>
        <dbReference type="ARBA" id="ARBA00051245"/>
    </source>
</evidence>
<evidence type="ECO:0000256" key="3">
    <source>
        <dbReference type="ARBA" id="ARBA00008883"/>
    </source>
</evidence>
<feature type="coiled-coil region" evidence="16">
    <location>
        <begin position="210"/>
        <end position="266"/>
    </location>
</feature>
<keyword evidence="13 17" id="KW-0472">Membrane</keyword>
<evidence type="ECO:0000256" key="16">
    <source>
        <dbReference type="SAM" id="Coils"/>
    </source>
</evidence>
<comment type="similarity">
    <text evidence="2">Belongs to the CpsD/CapB family.</text>
</comment>
<accession>A0ABQ3EPF1</accession>
<keyword evidence="12 17" id="KW-1133">Transmembrane helix</keyword>
<dbReference type="InterPro" id="IPR027417">
    <property type="entry name" value="P-loop_NTPase"/>
</dbReference>
<evidence type="ECO:0000256" key="11">
    <source>
        <dbReference type="ARBA" id="ARBA00022840"/>
    </source>
</evidence>
<evidence type="ECO:0000259" key="20">
    <source>
        <dbReference type="Pfam" id="PF13807"/>
    </source>
</evidence>
<dbReference type="Pfam" id="PF13614">
    <property type="entry name" value="AAA_31"/>
    <property type="match status" value="1"/>
</dbReference>
<organism evidence="21 22">
    <name type="scientific">Pseudovibrio japonicus</name>
    <dbReference type="NCBI Taxonomy" id="366534"/>
    <lineage>
        <taxon>Bacteria</taxon>
        <taxon>Pseudomonadati</taxon>
        <taxon>Pseudomonadota</taxon>
        <taxon>Alphaproteobacteria</taxon>
        <taxon>Hyphomicrobiales</taxon>
        <taxon>Stappiaceae</taxon>
        <taxon>Pseudovibrio</taxon>
    </lineage>
</organism>
<feature type="domain" description="Tyrosine-protein kinase G-rich" evidence="20">
    <location>
        <begin position="377"/>
        <end position="453"/>
    </location>
</feature>
<evidence type="ECO:0000256" key="17">
    <source>
        <dbReference type="SAM" id="Phobius"/>
    </source>
</evidence>
<keyword evidence="8 17" id="KW-0812">Transmembrane</keyword>
<dbReference type="InterPro" id="IPR003856">
    <property type="entry name" value="LPS_length_determ_N"/>
</dbReference>
<feature type="transmembrane region" description="Helical" evidence="17">
    <location>
        <begin position="26"/>
        <end position="49"/>
    </location>
</feature>
<comment type="caution">
    <text evidence="21">The sequence shown here is derived from an EMBL/GenBank/DDBJ whole genome shotgun (WGS) entry which is preliminary data.</text>
</comment>
<dbReference type="InterPro" id="IPR025669">
    <property type="entry name" value="AAA_dom"/>
</dbReference>
<dbReference type="InterPro" id="IPR005700">
    <property type="entry name" value="EPS_ExoP-like"/>
</dbReference>
<dbReference type="CDD" id="cd05387">
    <property type="entry name" value="BY-kinase"/>
    <property type="match status" value="1"/>
</dbReference>
<dbReference type="InterPro" id="IPR005702">
    <property type="entry name" value="Wzc-like_C"/>
</dbReference>
<dbReference type="Proteomes" id="UP000637980">
    <property type="component" value="Unassembled WGS sequence"/>
</dbReference>
<evidence type="ECO:0000256" key="12">
    <source>
        <dbReference type="ARBA" id="ARBA00022989"/>
    </source>
</evidence>
<keyword evidence="6" id="KW-0997">Cell inner membrane</keyword>
<reference evidence="22" key="1">
    <citation type="journal article" date="2019" name="Int. J. Syst. Evol. Microbiol.">
        <title>The Global Catalogue of Microorganisms (GCM) 10K type strain sequencing project: providing services to taxonomists for standard genome sequencing and annotation.</title>
        <authorList>
            <consortium name="The Broad Institute Genomics Platform"/>
            <consortium name="The Broad Institute Genome Sequencing Center for Infectious Disease"/>
            <person name="Wu L."/>
            <person name="Ma J."/>
        </authorList>
    </citation>
    <scope>NUCLEOTIDE SEQUENCE [LARGE SCALE GENOMIC DNA]</scope>
    <source>
        <strain evidence="22">KCTC 12861</strain>
    </source>
</reference>
<keyword evidence="10" id="KW-0418">Kinase</keyword>
<evidence type="ECO:0000256" key="8">
    <source>
        <dbReference type="ARBA" id="ARBA00022692"/>
    </source>
</evidence>
<keyword evidence="22" id="KW-1185">Reference proteome</keyword>
<evidence type="ECO:0000313" key="22">
    <source>
        <dbReference type="Proteomes" id="UP000637980"/>
    </source>
</evidence>
<sequence>MKNNQVLEQGEDLIDLRKVVQFLQRYYRLILSVTFFVTILGGVLSFVVAPKYTATTSILIETRANNVVDVEAVLGGLGSDDKVLQSQIEIMGSNAVASRVIEKLNLADAPEFLSTTSLISGILASVLPAPDEKIDTLESDSADGLNRRVLGGLSVKLRPRTTVVDVSYEASSPHMAARVANGFADSYLVDQLETKYDATRRANDWLSTRLTELREQVRASEQAVEIYRRQNNLQVAEGNTINEGQLVSLNERLVAAKAETAAAKAKVDQIEKVRKEGGSAAAFADAAQSSVITQLRSKASDVARQEAELSTRYGGRHPQVIAVRSQLADFNRQISEELQRIVNTAENALAVAQSREQSIAADLEQLRSVTSTENQAQVYLRELMREASANRALYESFLTRFKETQAAENINGVDSRILNKAVTPASASFPNKKLFVALSLVLGVMLGTGISLLLELFDNTLKSQNDVEDRLGVPLYSMIPTIPEHANKIGSRAGFSSVFQNIKTRFGLKNKSADETKKIRSLPKGIGSYAADNPLHQYAEAIRTLRSRIRFAGVDKPVKTILVTSSIPGEGKSTVSLNLAQYAAKAGEKVLLIDADLRHPVSSDALTKGKTESIIDVISGQAKLVDVLVNEPGSNFYFLPAPQGKSMWNTAEVLSSDVMKKLIESVANSFDLVIIDSSPVLPVIDSRVLCKDVDGVVMVSAWDRTDRVVVEQAKDLIDNAGGRVMGMVLNSYDANRAKRYRYEAQYGYGYYKYEAYSA</sequence>
<comment type="subcellular location">
    <subcellularLocation>
        <location evidence="1">Cell inner membrane</location>
        <topology evidence="1">Multi-pass membrane protein</topology>
    </subcellularLocation>
</comment>
<dbReference type="NCBIfam" id="TIGR01007">
    <property type="entry name" value="eps_fam"/>
    <property type="match status" value="1"/>
</dbReference>
<dbReference type="Pfam" id="PF13807">
    <property type="entry name" value="GNVR"/>
    <property type="match status" value="1"/>
</dbReference>
<dbReference type="PANTHER" id="PTHR32309:SF13">
    <property type="entry name" value="FERRIC ENTEROBACTIN TRANSPORT PROTEIN FEPE"/>
    <property type="match status" value="1"/>
</dbReference>
<evidence type="ECO:0000256" key="13">
    <source>
        <dbReference type="ARBA" id="ARBA00023136"/>
    </source>
</evidence>